<organism evidence="2 3">
    <name type="scientific">Effrenium voratum</name>
    <dbReference type="NCBI Taxonomy" id="2562239"/>
    <lineage>
        <taxon>Eukaryota</taxon>
        <taxon>Sar</taxon>
        <taxon>Alveolata</taxon>
        <taxon>Dinophyceae</taxon>
        <taxon>Suessiales</taxon>
        <taxon>Symbiodiniaceae</taxon>
        <taxon>Effrenium</taxon>
    </lineage>
</organism>
<accession>A0AA36J0Y2</accession>
<proteinExistence type="predicted"/>
<dbReference type="EMBL" id="CAUJNA010003271">
    <property type="protein sequence ID" value="CAJ1397585.1"/>
    <property type="molecule type" value="Genomic_DNA"/>
</dbReference>
<gene>
    <name evidence="2" type="ORF">EVOR1521_LOCUS21565</name>
</gene>
<keyword evidence="1" id="KW-0175">Coiled coil</keyword>
<dbReference type="AlphaFoldDB" id="A0AA36J0Y2"/>
<keyword evidence="3" id="KW-1185">Reference proteome</keyword>
<comment type="caution">
    <text evidence="2">The sequence shown here is derived from an EMBL/GenBank/DDBJ whole genome shotgun (WGS) entry which is preliminary data.</text>
</comment>
<evidence type="ECO:0000256" key="1">
    <source>
        <dbReference type="SAM" id="Coils"/>
    </source>
</evidence>
<reference evidence="2" key="1">
    <citation type="submission" date="2023-08" db="EMBL/GenBank/DDBJ databases">
        <authorList>
            <person name="Chen Y."/>
            <person name="Shah S."/>
            <person name="Dougan E. K."/>
            <person name="Thang M."/>
            <person name="Chan C."/>
        </authorList>
    </citation>
    <scope>NUCLEOTIDE SEQUENCE</scope>
</reference>
<feature type="coiled-coil region" evidence="1">
    <location>
        <begin position="30"/>
        <end position="102"/>
    </location>
</feature>
<protein>
    <submittedName>
        <fullName evidence="2">Uncharacterized protein</fullName>
    </submittedName>
</protein>
<sequence length="108" mass="12556">MSEDDEDVEQSAEEKQLEAEIKAIELDISLIDLRRELEAQEELLARWEESVLQLKDERREAETYHLHGAEDRKQERELQAELQQAQESVALLRQRVEQLEALKASSAA</sequence>
<evidence type="ECO:0000313" key="2">
    <source>
        <dbReference type="EMBL" id="CAJ1397585.1"/>
    </source>
</evidence>
<evidence type="ECO:0000313" key="3">
    <source>
        <dbReference type="Proteomes" id="UP001178507"/>
    </source>
</evidence>
<dbReference type="Proteomes" id="UP001178507">
    <property type="component" value="Unassembled WGS sequence"/>
</dbReference>
<name>A0AA36J0Y2_9DINO</name>